<keyword evidence="1" id="KW-0732">Signal</keyword>
<accession>A0A9W6FW22</accession>
<feature type="chain" id="PRO_5040838295" evidence="1">
    <location>
        <begin position="23"/>
        <end position="206"/>
    </location>
</feature>
<name>A0A9W6FW22_9BACT</name>
<dbReference type="Proteomes" id="UP001144372">
    <property type="component" value="Unassembled WGS sequence"/>
</dbReference>
<organism evidence="2 3">
    <name type="scientific">Desulforhabdus amnigena</name>
    <dbReference type="NCBI Taxonomy" id="40218"/>
    <lineage>
        <taxon>Bacteria</taxon>
        <taxon>Pseudomonadati</taxon>
        <taxon>Thermodesulfobacteriota</taxon>
        <taxon>Syntrophobacteria</taxon>
        <taxon>Syntrophobacterales</taxon>
        <taxon>Syntrophobacteraceae</taxon>
        <taxon>Desulforhabdus</taxon>
    </lineage>
</organism>
<reference evidence="2" key="1">
    <citation type="submission" date="2022-12" db="EMBL/GenBank/DDBJ databases">
        <title>Reference genome sequencing for broad-spectrum identification of bacterial and archaeal isolates by mass spectrometry.</title>
        <authorList>
            <person name="Sekiguchi Y."/>
            <person name="Tourlousse D.M."/>
        </authorList>
    </citation>
    <scope>NUCLEOTIDE SEQUENCE</scope>
    <source>
        <strain evidence="2">ASRB1</strain>
    </source>
</reference>
<dbReference type="RefSeq" id="WP_281796194.1">
    <property type="nucleotide sequence ID" value="NZ_BSDR01000001.1"/>
</dbReference>
<evidence type="ECO:0000313" key="2">
    <source>
        <dbReference type="EMBL" id="GLI36035.1"/>
    </source>
</evidence>
<feature type="signal peptide" evidence="1">
    <location>
        <begin position="1"/>
        <end position="22"/>
    </location>
</feature>
<dbReference type="EMBL" id="BSDR01000001">
    <property type="protein sequence ID" value="GLI36035.1"/>
    <property type="molecule type" value="Genomic_DNA"/>
</dbReference>
<gene>
    <name evidence="2" type="ORF">DAMNIGENAA_34680</name>
</gene>
<evidence type="ECO:0000256" key="1">
    <source>
        <dbReference type="SAM" id="SignalP"/>
    </source>
</evidence>
<keyword evidence="3" id="KW-1185">Reference proteome</keyword>
<comment type="caution">
    <text evidence="2">The sequence shown here is derived from an EMBL/GenBank/DDBJ whole genome shotgun (WGS) entry which is preliminary data.</text>
</comment>
<evidence type="ECO:0000313" key="3">
    <source>
        <dbReference type="Proteomes" id="UP001144372"/>
    </source>
</evidence>
<dbReference type="AlphaFoldDB" id="A0A9W6FW22"/>
<protein>
    <submittedName>
        <fullName evidence="2">Uncharacterized protein</fullName>
    </submittedName>
</protein>
<proteinExistence type="predicted"/>
<sequence>MKSRTIFPIFFVALFFHSLSFAGAPMQIAGIRLGAPINEYKDLIKEETTLPIRHMEYISEVEMKPLEGYKSGYIFYGNCSKPGKIVKVKLKYLRDDREFFNDLLDIFKKKFGKATEFKGDPFGGLIAWKWSFIDEEKNRISLILQHSSVDEEEYTSGNSIKMAITSAIEKERECYKAKHPEEKTGERVGSKDKLKDIKDLDKFIPQ</sequence>